<evidence type="ECO:0000259" key="2">
    <source>
        <dbReference type="PROSITE" id="PS51841"/>
    </source>
</evidence>
<accession>A0ABV7YPG7</accession>
<feature type="domain" description="LTD" evidence="2">
    <location>
        <begin position="16"/>
        <end position="130"/>
    </location>
</feature>
<keyword evidence="4" id="KW-1185">Reference proteome</keyword>
<evidence type="ECO:0000313" key="3">
    <source>
        <dbReference type="EMBL" id="MFC3809084.1"/>
    </source>
</evidence>
<reference evidence="4" key="1">
    <citation type="journal article" date="2019" name="Int. J. Syst. Evol. Microbiol.">
        <title>The Global Catalogue of Microorganisms (GCM) 10K type strain sequencing project: providing services to taxonomists for standard genome sequencing and annotation.</title>
        <authorList>
            <consortium name="The Broad Institute Genomics Platform"/>
            <consortium name="The Broad Institute Genome Sequencing Center for Infectious Disease"/>
            <person name="Wu L."/>
            <person name="Ma J."/>
        </authorList>
    </citation>
    <scope>NUCLEOTIDE SEQUENCE [LARGE SCALE GENOMIC DNA]</scope>
    <source>
        <strain evidence="4">CECT 7956</strain>
    </source>
</reference>
<dbReference type="SUPFAM" id="SSF74853">
    <property type="entry name" value="Lamin A/C globular tail domain"/>
    <property type="match status" value="1"/>
</dbReference>
<protein>
    <submittedName>
        <fullName evidence="3">CotH kinase family protein</fullName>
    </submittedName>
</protein>
<dbReference type="Proteomes" id="UP001595616">
    <property type="component" value="Unassembled WGS sequence"/>
</dbReference>
<keyword evidence="3" id="KW-0808">Transferase</keyword>
<evidence type="ECO:0000256" key="1">
    <source>
        <dbReference type="SAM" id="SignalP"/>
    </source>
</evidence>
<dbReference type="PROSITE" id="PS51841">
    <property type="entry name" value="LTD"/>
    <property type="match status" value="1"/>
</dbReference>
<sequence length="911" mass="104974">MKKALLIISLLFLAERVFSQVCINEILASNNTSLPDATGETYDWIELYNESDESIDLAGYQIGESKNSKYSLSLTSKNLNIPAKGYLILFASGEPNKGDKHLGFKLNKSGQRLYLFDSNGKKIDRITYKSQKTNYSSGRETDGSRKWRYFEFPTPNITNNEATAYKGFTRTPYFTKSGGYHKNSLTLKIKKRSLFTEIYYTTDASTPSPNNLEGKKYTYKNSYREKSSDPANAPLLTDQIDTYTYSKKLKLEDASLNPNRTSLKSSTYHRSPNYFPNYAIDKTNTIRAIAVKKNRLPSEPISSSFFINSSGDKPYTFPVLSLMIDENELFDYKKGIYTAGQIFDTFRTYNLDPIGLCTEGNYNLRGSLNEKIGNIEYIKKNQASVNFKIRARIHGACTRAFAYKSFRIYEDENFQGYDFFNEGNGLRQNSILIRNSGNDYNKTLFKDAYIHTLVKDLNIPTQKSQPSVLFLNGEYWGIHNIRERVDNEYISKKYNVSDNNLDLIKVVFYGPEEVEQGDKTAYQNLITFFKTSDLRNEGNFEKAKELIDIDNFIDFQIAHIYVGNIDWPQNNVRLWRYKTEVNSESSKNADGRWRWLFFDAERSLGETVNAEFDNLNTARYHPSNIIFTRLLDNPTFKAKFVERFNFLLTTTFKAENALLLFDKFQNQYAPEIDAHTKRWKVIADKKAWEANCDYVRDYLKTRPAFVKKHLLNLSGDVLYDSVLVKNTNTELGSYLVSMGASKTNSATINTTKEQFSFPRDNTFLLVANPKNEQTLSYWSVDGQRFYEKEIEVKSNSNIELYWENSTESNVTNSNEAFAIANQENPQFFISEGISANGDGLNEFVVFKLLDQSIELEEMLFFDKYGSPIPFKTQEEDKQLKVIFEKNVKGIAYYVISIKNEKSKMLGFITIE</sequence>
<proteinExistence type="predicted"/>
<comment type="caution">
    <text evidence="3">The sequence shown here is derived from an EMBL/GenBank/DDBJ whole genome shotgun (WGS) entry which is preliminary data.</text>
</comment>
<evidence type="ECO:0000313" key="4">
    <source>
        <dbReference type="Proteomes" id="UP001595616"/>
    </source>
</evidence>
<dbReference type="Gene3D" id="2.60.40.1260">
    <property type="entry name" value="Lamin Tail domain"/>
    <property type="match status" value="1"/>
</dbReference>
<feature type="chain" id="PRO_5047420756" evidence="1">
    <location>
        <begin position="20"/>
        <end position="911"/>
    </location>
</feature>
<dbReference type="InterPro" id="IPR001322">
    <property type="entry name" value="Lamin_tail_dom"/>
</dbReference>
<organism evidence="3 4">
    <name type="scientific">Lacihabitans lacunae</name>
    <dbReference type="NCBI Taxonomy" id="1028214"/>
    <lineage>
        <taxon>Bacteria</taxon>
        <taxon>Pseudomonadati</taxon>
        <taxon>Bacteroidota</taxon>
        <taxon>Cytophagia</taxon>
        <taxon>Cytophagales</taxon>
        <taxon>Leadbetterellaceae</taxon>
        <taxon>Lacihabitans</taxon>
    </lineage>
</organism>
<dbReference type="Pfam" id="PF00932">
    <property type="entry name" value="LTD"/>
    <property type="match status" value="1"/>
</dbReference>
<dbReference type="EMBL" id="JBHRYQ010000001">
    <property type="protein sequence ID" value="MFC3809084.1"/>
    <property type="molecule type" value="Genomic_DNA"/>
</dbReference>
<dbReference type="GO" id="GO:0016301">
    <property type="term" value="F:kinase activity"/>
    <property type="evidence" value="ECO:0007669"/>
    <property type="project" value="UniProtKB-KW"/>
</dbReference>
<dbReference type="InterPro" id="IPR014867">
    <property type="entry name" value="Spore_coat_CotH_CotH2/3/7"/>
</dbReference>
<keyword evidence="1" id="KW-0732">Signal</keyword>
<name>A0ABV7YPG7_9BACT</name>
<feature type="signal peptide" evidence="1">
    <location>
        <begin position="1"/>
        <end position="19"/>
    </location>
</feature>
<gene>
    <name evidence="3" type="ORF">ACFOOI_00340</name>
</gene>
<dbReference type="InterPro" id="IPR036415">
    <property type="entry name" value="Lamin_tail_dom_sf"/>
</dbReference>
<dbReference type="RefSeq" id="WP_379833629.1">
    <property type="nucleotide sequence ID" value="NZ_JBHRYQ010000001.1"/>
</dbReference>
<keyword evidence="3" id="KW-0418">Kinase</keyword>
<dbReference type="Pfam" id="PF08757">
    <property type="entry name" value="CotH"/>
    <property type="match status" value="1"/>
</dbReference>